<evidence type="ECO:0008006" key="4">
    <source>
        <dbReference type="Google" id="ProtNLM"/>
    </source>
</evidence>
<gene>
    <name evidence="2" type="ORF">ACEZDG_14015</name>
</gene>
<proteinExistence type="predicted"/>
<organism evidence="2 3">
    <name type="scientific">Streptacidiphilus alkalitolerans</name>
    <dbReference type="NCBI Taxonomy" id="3342712"/>
    <lineage>
        <taxon>Bacteria</taxon>
        <taxon>Bacillati</taxon>
        <taxon>Actinomycetota</taxon>
        <taxon>Actinomycetes</taxon>
        <taxon>Kitasatosporales</taxon>
        <taxon>Streptomycetaceae</taxon>
        <taxon>Streptacidiphilus</taxon>
    </lineage>
</organism>
<dbReference type="RefSeq" id="WP_380507919.1">
    <property type="nucleotide sequence ID" value="NZ_JBHEZX010000005.1"/>
</dbReference>
<feature type="compositionally biased region" description="Basic and acidic residues" evidence="1">
    <location>
        <begin position="1"/>
        <end position="17"/>
    </location>
</feature>
<protein>
    <recommendedName>
        <fullName evidence="4">GyrI-like small molecule binding domain-containing protein</fullName>
    </recommendedName>
</protein>
<name>A0ABV6V9I9_9ACTN</name>
<dbReference type="Proteomes" id="UP001592582">
    <property type="component" value="Unassembled WGS sequence"/>
</dbReference>
<feature type="region of interest" description="Disordered" evidence="1">
    <location>
        <begin position="1"/>
        <end position="20"/>
    </location>
</feature>
<sequence length="108" mass="11825">MDEINYDEKAGLERPEQEAADGSAALEIVYAVEHPRAAFPGETWRASYGARHEAPADPAAFATQLADETRTSHSYSGPLTVSLWAPREDEHYGLPVPDDATVFHFPAI</sequence>
<comment type="caution">
    <text evidence="2">The sequence shown here is derived from an EMBL/GenBank/DDBJ whole genome shotgun (WGS) entry which is preliminary data.</text>
</comment>
<evidence type="ECO:0000313" key="3">
    <source>
        <dbReference type="Proteomes" id="UP001592582"/>
    </source>
</evidence>
<keyword evidence="3" id="KW-1185">Reference proteome</keyword>
<evidence type="ECO:0000256" key="1">
    <source>
        <dbReference type="SAM" id="MobiDB-lite"/>
    </source>
</evidence>
<accession>A0ABV6V9I9</accession>
<dbReference type="EMBL" id="JBHEZX010000005">
    <property type="protein sequence ID" value="MFC1410381.1"/>
    <property type="molecule type" value="Genomic_DNA"/>
</dbReference>
<reference evidence="2 3" key="1">
    <citation type="submission" date="2024-09" db="EMBL/GenBank/DDBJ databases">
        <authorList>
            <person name="Lee S.D."/>
        </authorList>
    </citation>
    <scope>NUCLEOTIDE SEQUENCE [LARGE SCALE GENOMIC DNA]</scope>
    <source>
        <strain evidence="2 3">N1-1</strain>
    </source>
</reference>
<evidence type="ECO:0000313" key="2">
    <source>
        <dbReference type="EMBL" id="MFC1410381.1"/>
    </source>
</evidence>